<dbReference type="Proteomes" id="UP001305779">
    <property type="component" value="Unassembled WGS sequence"/>
</dbReference>
<feature type="domain" description="PAC" evidence="5">
    <location>
        <begin position="479"/>
        <end position="532"/>
    </location>
</feature>
<evidence type="ECO:0000256" key="4">
    <source>
        <dbReference type="SAM" id="MobiDB-lite"/>
    </source>
</evidence>
<evidence type="ECO:0000256" key="3">
    <source>
        <dbReference type="ARBA" id="ARBA00022991"/>
    </source>
</evidence>
<accession>A0ABR0E254</accession>
<feature type="compositionally biased region" description="Polar residues" evidence="4">
    <location>
        <begin position="211"/>
        <end position="220"/>
    </location>
</feature>
<dbReference type="InterPro" id="IPR035965">
    <property type="entry name" value="PAS-like_dom_sf"/>
</dbReference>
<feature type="region of interest" description="Disordered" evidence="4">
    <location>
        <begin position="23"/>
        <end position="42"/>
    </location>
</feature>
<comment type="caution">
    <text evidence="6">The sequence shown here is derived from an EMBL/GenBank/DDBJ whole genome shotgun (WGS) entry which is preliminary data.</text>
</comment>
<proteinExistence type="predicted"/>
<dbReference type="PANTHER" id="PTHR47429:SF9">
    <property type="entry name" value="PAS DOMAIN-CONTAINING PROTEIN"/>
    <property type="match status" value="1"/>
</dbReference>
<dbReference type="PROSITE" id="PS50113">
    <property type="entry name" value="PAC"/>
    <property type="match status" value="1"/>
</dbReference>
<protein>
    <recommendedName>
        <fullName evidence="5">PAC domain-containing protein</fullName>
    </recommendedName>
</protein>
<gene>
    <name evidence="6" type="ORF">PRZ48_013639</name>
</gene>
<evidence type="ECO:0000313" key="7">
    <source>
        <dbReference type="Proteomes" id="UP001305779"/>
    </source>
</evidence>
<reference evidence="6 7" key="1">
    <citation type="journal article" date="2023" name="G3 (Bethesda)">
        <title>A chromosome-level genome assembly of Zasmidium syzygii isolated from banana leaves.</title>
        <authorList>
            <person name="van Westerhoven A.C."/>
            <person name="Mehrabi R."/>
            <person name="Talebi R."/>
            <person name="Steentjes M.B.F."/>
            <person name="Corcolon B."/>
            <person name="Chong P.A."/>
            <person name="Kema G.H.J."/>
            <person name="Seidl M.F."/>
        </authorList>
    </citation>
    <scope>NUCLEOTIDE SEQUENCE [LARGE SCALE GENOMIC DNA]</scope>
    <source>
        <strain evidence="6 7">P124</strain>
    </source>
</reference>
<keyword evidence="7" id="KW-1185">Reference proteome</keyword>
<feature type="region of interest" description="Disordered" evidence="4">
    <location>
        <begin position="154"/>
        <end position="220"/>
    </location>
</feature>
<feature type="region of interest" description="Disordered" evidence="4">
    <location>
        <begin position="89"/>
        <end position="142"/>
    </location>
</feature>
<keyword evidence="2" id="KW-0288">FMN</keyword>
<dbReference type="Pfam" id="PF13426">
    <property type="entry name" value="PAS_9"/>
    <property type="match status" value="1"/>
</dbReference>
<dbReference type="PANTHER" id="PTHR47429">
    <property type="entry name" value="PROTEIN TWIN LOV 1"/>
    <property type="match status" value="1"/>
</dbReference>
<name>A0ABR0E254_ZASCE</name>
<sequence length="745" mass="83042">MEAPQKQTTQKFLQRFPQIRRWKPRHVSSESALDGSANGGNESKALVYSLRNLANESVSSMSPDQCAHTIGQALITGHDKDVDGEPLVEFATSPVPRYTPVPIPGRISSARTEQVSPQDAHQADEPNDRNTSDSRNHADESDNISFNLYGLDEEAQEVHSPSSREETSVRGRPRTRPPAPTPPTQQVNAVAPSRAGNVPYTWDNGLERPQHGQTHGSSLRTALSGSTAVVHQQQQPLPALQNPLADKCDVPHTELLNVDDPDSWDVIKSSHREQLDGVYSLEERAEQLYSNEHLSLILDDPKFRLKFSNFLRKHRPWRLPVLGFYWKAYKAIKALQYTNSLIDTLSPSDPTTFPTPAHTLNPELTAVAHQAFEELRREDLHYYIAHAYISIVSAVVQRRITGNLASHLRETSHGLAEVFCITDPSRPNNPIILASQEFTRHSGCALNYILGRNCNFMQGPGTTMDSRRRFAVTCAEGRDHTEIFVNYRRDGSPFLSLVMNAPLLDSRGNVRYFLGAQVDVSGLLKECSGMASLRKLIEQQTSPQEEQLGPHREIKALSQLFNAEELDIIRLHGGYLLQGSHYVHTTTSEAGPAPAKAPRRVLIEDGVGDGFEESKRAAAEPKSPVENQTAGSLEGVYKHYLLVRPHPSLRILFASPRLRAPGILQSHFLQHISGRLRSDLEVAFREGNAVTAKVKWLDVLSESGDGEREGRTRWVHCTPLMHYEERIGLWMVVVVGGEEGEEVEV</sequence>
<evidence type="ECO:0000256" key="2">
    <source>
        <dbReference type="ARBA" id="ARBA00022643"/>
    </source>
</evidence>
<evidence type="ECO:0000256" key="1">
    <source>
        <dbReference type="ARBA" id="ARBA00022630"/>
    </source>
</evidence>
<dbReference type="InterPro" id="IPR000700">
    <property type="entry name" value="PAS-assoc_C"/>
</dbReference>
<dbReference type="EMBL" id="JAXOVC010000012">
    <property type="protein sequence ID" value="KAK4495308.1"/>
    <property type="molecule type" value="Genomic_DNA"/>
</dbReference>
<dbReference type="SUPFAM" id="SSF55785">
    <property type="entry name" value="PYP-like sensor domain (PAS domain)"/>
    <property type="match status" value="1"/>
</dbReference>
<keyword evidence="3" id="KW-0157">Chromophore</keyword>
<evidence type="ECO:0000259" key="5">
    <source>
        <dbReference type="PROSITE" id="PS50113"/>
    </source>
</evidence>
<dbReference type="Gene3D" id="3.30.450.20">
    <property type="entry name" value="PAS domain"/>
    <property type="match status" value="1"/>
</dbReference>
<organism evidence="6 7">
    <name type="scientific">Zasmidium cellare</name>
    <name type="common">Wine cellar mold</name>
    <name type="synonym">Racodium cellare</name>
    <dbReference type="NCBI Taxonomy" id="395010"/>
    <lineage>
        <taxon>Eukaryota</taxon>
        <taxon>Fungi</taxon>
        <taxon>Dikarya</taxon>
        <taxon>Ascomycota</taxon>
        <taxon>Pezizomycotina</taxon>
        <taxon>Dothideomycetes</taxon>
        <taxon>Dothideomycetidae</taxon>
        <taxon>Mycosphaerellales</taxon>
        <taxon>Mycosphaerellaceae</taxon>
        <taxon>Zasmidium</taxon>
    </lineage>
</organism>
<feature type="compositionally biased region" description="Basic and acidic residues" evidence="4">
    <location>
        <begin position="121"/>
        <end position="140"/>
    </location>
</feature>
<feature type="compositionally biased region" description="Polar residues" evidence="4">
    <location>
        <begin position="109"/>
        <end position="119"/>
    </location>
</feature>
<dbReference type="InterPro" id="IPR000014">
    <property type="entry name" value="PAS"/>
</dbReference>
<evidence type="ECO:0000313" key="6">
    <source>
        <dbReference type="EMBL" id="KAK4495308.1"/>
    </source>
</evidence>
<keyword evidence="1" id="KW-0285">Flavoprotein</keyword>